<keyword evidence="1" id="KW-0813">Transport</keyword>
<dbReference type="PANTHER" id="PTHR12483:SF115">
    <property type="entry name" value="COPPER TRANSPORT PROTEIN"/>
    <property type="match status" value="1"/>
</dbReference>
<dbReference type="GO" id="GO:0016020">
    <property type="term" value="C:membrane"/>
    <property type="evidence" value="ECO:0007669"/>
    <property type="project" value="UniProtKB-SubCell"/>
</dbReference>
<reference evidence="4" key="1">
    <citation type="journal article" date="2008" name="Nat. Genet.">
        <title>The Pristionchus pacificus genome provides a unique perspective on nematode lifestyle and parasitism.</title>
        <authorList>
            <person name="Dieterich C."/>
            <person name="Clifton S.W."/>
            <person name="Schuster L.N."/>
            <person name="Chinwalla A."/>
            <person name="Delehaunty K."/>
            <person name="Dinkelacker I."/>
            <person name="Fulton L."/>
            <person name="Fulton R."/>
            <person name="Godfrey J."/>
            <person name="Minx P."/>
            <person name="Mitreva M."/>
            <person name="Roeseler W."/>
            <person name="Tian H."/>
            <person name="Witte H."/>
            <person name="Yang S.P."/>
            <person name="Wilson R.K."/>
            <person name="Sommer R.J."/>
        </authorList>
    </citation>
    <scope>NUCLEOTIDE SEQUENCE [LARGE SCALE GENOMIC DNA]</scope>
    <source>
        <strain evidence="4">PS312</strain>
    </source>
</reference>
<accession>A0A2A6BLL8</accession>
<comment type="subcellular location">
    <subcellularLocation>
        <location evidence="1">Membrane</location>
        <topology evidence="1">Multi-pass membrane protein</topology>
    </subcellularLocation>
</comment>
<protein>
    <recommendedName>
        <fullName evidence="1">Copper transport protein</fullName>
    </recommendedName>
</protein>
<organism evidence="3 4">
    <name type="scientific">Pristionchus pacificus</name>
    <name type="common">Parasitic nematode worm</name>
    <dbReference type="NCBI Taxonomy" id="54126"/>
    <lineage>
        <taxon>Eukaryota</taxon>
        <taxon>Metazoa</taxon>
        <taxon>Ecdysozoa</taxon>
        <taxon>Nematoda</taxon>
        <taxon>Chromadorea</taxon>
        <taxon>Rhabditida</taxon>
        <taxon>Rhabditina</taxon>
        <taxon>Diplogasteromorpha</taxon>
        <taxon>Diplogasteroidea</taxon>
        <taxon>Neodiplogasteridae</taxon>
        <taxon>Pristionchus</taxon>
    </lineage>
</organism>
<comment type="similarity">
    <text evidence="1">Belongs to the copper transporter (Ctr) (TC 1.A.56) family. SLC31A subfamily.</text>
</comment>
<keyword evidence="1" id="KW-0472">Membrane</keyword>
<gene>
    <name evidence="3" type="primary">WBGene00274264</name>
</gene>
<keyword evidence="1" id="KW-0812">Transmembrane</keyword>
<keyword evidence="1" id="KW-0406">Ion transport</keyword>
<accession>A0A8R1UMD5</accession>
<dbReference type="InterPro" id="IPR007274">
    <property type="entry name" value="Cop_transporter"/>
</dbReference>
<evidence type="ECO:0000256" key="1">
    <source>
        <dbReference type="RuleBase" id="RU367022"/>
    </source>
</evidence>
<dbReference type="GO" id="GO:0005375">
    <property type="term" value="F:copper ion transmembrane transporter activity"/>
    <property type="evidence" value="ECO:0007669"/>
    <property type="project" value="UniProtKB-UniRule"/>
</dbReference>
<keyword evidence="1" id="KW-1133">Transmembrane helix</keyword>
<evidence type="ECO:0000313" key="3">
    <source>
        <dbReference type="EnsemblMetazoa" id="PPA35895.1"/>
    </source>
</evidence>
<dbReference type="EnsemblMetazoa" id="PPA35895.1">
    <property type="protein sequence ID" value="PPA35895.1"/>
    <property type="gene ID" value="WBGene00274264"/>
</dbReference>
<dbReference type="Pfam" id="PF04145">
    <property type="entry name" value="Ctr"/>
    <property type="match status" value="1"/>
</dbReference>
<sequence length="187" mass="19983">MDHAGKGHGGMKVDHGSNHGGGGMEMNHGMSHGGGASSGPMMWDWFHTAINETVLFPWWRVTNLRSLLLSCALVAAAGFTLEWLRTVRARLKAGAGSRLIAARHGSLHGGDTMGYATFSAAASKESGLFAGLCSPSHVRDTLLFGVQTALSYTIMMVFMTYSVQLCTALVAGTALGYYVHGRRRRPL</sequence>
<name>A0A2A6BLL8_PRIPA</name>
<keyword evidence="1" id="KW-0186">Copper</keyword>
<feature type="compositionally biased region" description="Basic and acidic residues" evidence="2">
    <location>
        <begin position="1"/>
        <end position="17"/>
    </location>
</feature>
<proteinExistence type="inferred from homology"/>
<dbReference type="Proteomes" id="UP000005239">
    <property type="component" value="Unassembled WGS sequence"/>
</dbReference>
<dbReference type="PANTHER" id="PTHR12483">
    <property type="entry name" value="SOLUTE CARRIER FAMILY 31 COPPER TRANSPORTERS"/>
    <property type="match status" value="1"/>
</dbReference>
<evidence type="ECO:0000313" key="4">
    <source>
        <dbReference type="Proteomes" id="UP000005239"/>
    </source>
</evidence>
<evidence type="ECO:0000256" key="2">
    <source>
        <dbReference type="SAM" id="MobiDB-lite"/>
    </source>
</evidence>
<reference evidence="3" key="2">
    <citation type="submission" date="2022-06" db="UniProtKB">
        <authorList>
            <consortium name="EnsemblMetazoa"/>
        </authorList>
    </citation>
    <scope>IDENTIFICATION</scope>
    <source>
        <strain evidence="3">PS312</strain>
    </source>
</reference>
<dbReference type="AlphaFoldDB" id="A0A2A6BLL8"/>
<keyword evidence="1" id="KW-0187">Copper transport</keyword>
<dbReference type="OrthoDB" id="161814at2759"/>
<feature type="transmembrane region" description="Helical" evidence="1">
    <location>
        <begin position="152"/>
        <end position="179"/>
    </location>
</feature>
<feature type="region of interest" description="Disordered" evidence="2">
    <location>
        <begin position="1"/>
        <end position="31"/>
    </location>
</feature>
<keyword evidence="4" id="KW-1185">Reference proteome</keyword>